<dbReference type="InterPro" id="IPR036291">
    <property type="entry name" value="NAD(P)-bd_dom_sf"/>
</dbReference>
<dbReference type="SUPFAM" id="SSF52151">
    <property type="entry name" value="FabD/lysophospholipase-like"/>
    <property type="match status" value="1"/>
</dbReference>
<evidence type="ECO:0000313" key="8">
    <source>
        <dbReference type="Proteomes" id="UP000663583"/>
    </source>
</evidence>
<dbReference type="SMART" id="SM00822">
    <property type="entry name" value="PKS_KR"/>
    <property type="match status" value="1"/>
</dbReference>
<gene>
    <name evidence="7" type="primary">nbtC</name>
    <name evidence="7" type="ORF">I2456_17310</name>
</gene>
<dbReference type="InterPro" id="IPR014043">
    <property type="entry name" value="Acyl_transferase_dom"/>
</dbReference>
<dbReference type="KEGG" id="mku:I2456_17310"/>
<evidence type="ECO:0000313" key="7">
    <source>
        <dbReference type="EMBL" id="QPI36285.1"/>
    </source>
</evidence>
<dbReference type="PANTHER" id="PTHR43775:SF37">
    <property type="entry name" value="SI:DKEY-61P9.11"/>
    <property type="match status" value="1"/>
</dbReference>
<dbReference type="SMART" id="SM00827">
    <property type="entry name" value="PKS_AT"/>
    <property type="match status" value="1"/>
</dbReference>
<dbReference type="Pfam" id="PF00550">
    <property type="entry name" value="PP-binding"/>
    <property type="match status" value="1"/>
</dbReference>
<keyword evidence="4" id="KW-0521">NADP</keyword>
<evidence type="ECO:0000256" key="4">
    <source>
        <dbReference type="ARBA" id="ARBA00022857"/>
    </source>
</evidence>
<dbReference type="InterPro" id="IPR057326">
    <property type="entry name" value="KR_dom"/>
</dbReference>
<dbReference type="PROSITE" id="PS50075">
    <property type="entry name" value="CARRIER"/>
    <property type="match status" value="1"/>
</dbReference>
<dbReference type="SUPFAM" id="SSF55048">
    <property type="entry name" value="Probable ACP-binding domain of malonyl-CoA ACP transacylase"/>
    <property type="match status" value="1"/>
</dbReference>
<dbReference type="GO" id="GO:0006633">
    <property type="term" value="P:fatty acid biosynthetic process"/>
    <property type="evidence" value="ECO:0007669"/>
    <property type="project" value="TreeGrafter"/>
</dbReference>
<dbReference type="Gene3D" id="3.40.366.10">
    <property type="entry name" value="Malonyl-Coenzyme A Acyl Carrier Protein, domain 2"/>
    <property type="match status" value="1"/>
</dbReference>
<dbReference type="AlphaFoldDB" id="A0AAX1J710"/>
<evidence type="ECO:0000256" key="3">
    <source>
        <dbReference type="ARBA" id="ARBA00022679"/>
    </source>
</evidence>
<dbReference type="InterPro" id="IPR006162">
    <property type="entry name" value="Ppantetheine_attach_site"/>
</dbReference>
<dbReference type="Pfam" id="PF08659">
    <property type="entry name" value="KR"/>
    <property type="match status" value="1"/>
</dbReference>
<keyword evidence="1" id="KW-0596">Phosphopantetheine</keyword>
<evidence type="ECO:0000256" key="5">
    <source>
        <dbReference type="ARBA" id="ARBA00023268"/>
    </source>
</evidence>
<dbReference type="InterPro" id="IPR050091">
    <property type="entry name" value="PKS_NRPS_Biosynth_Enz"/>
</dbReference>
<accession>A0AAX1J710</accession>
<dbReference type="SUPFAM" id="SSF47336">
    <property type="entry name" value="ACP-like"/>
    <property type="match status" value="1"/>
</dbReference>
<proteinExistence type="predicted"/>
<keyword evidence="5" id="KW-0511">Multifunctional enzyme</keyword>
<evidence type="ECO:0000256" key="1">
    <source>
        <dbReference type="ARBA" id="ARBA00022450"/>
    </source>
</evidence>
<dbReference type="InterPro" id="IPR016036">
    <property type="entry name" value="Malonyl_transacylase_ACP-bd"/>
</dbReference>
<dbReference type="Gene3D" id="3.30.70.3290">
    <property type="match status" value="1"/>
</dbReference>
<dbReference type="GO" id="GO:0005737">
    <property type="term" value="C:cytoplasm"/>
    <property type="evidence" value="ECO:0007669"/>
    <property type="project" value="TreeGrafter"/>
</dbReference>
<reference evidence="7" key="1">
    <citation type="submission" date="2020-11" db="EMBL/GenBank/DDBJ databases">
        <title>Intraspecies plasmid and genomic variation of Mycobacterium kubicae revealed by the complete genome sequences of two clinical isolates.</title>
        <authorList>
            <person name="Hendrix J.R."/>
            <person name="Epperson L.E."/>
            <person name="Honda J.R."/>
            <person name="Strong M."/>
        </authorList>
    </citation>
    <scope>NUCLEOTIDE SEQUENCE</scope>
    <source>
        <strain evidence="7">JCM 13573</strain>
    </source>
</reference>
<dbReference type="InterPro" id="IPR009081">
    <property type="entry name" value="PP-bd_ACP"/>
</dbReference>
<dbReference type="Gene3D" id="3.40.50.720">
    <property type="entry name" value="NAD(P)-binding Rossmann-like Domain"/>
    <property type="match status" value="1"/>
</dbReference>
<dbReference type="CDD" id="cd05274">
    <property type="entry name" value="KR_FAS_SDR_x"/>
    <property type="match status" value="1"/>
</dbReference>
<name>A0AAX1J710_9MYCO</name>
<dbReference type="InterPro" id="IPR001227">
    <property type="entry name" value="Ac_transferase_dom_sf"/>
</dbReference>
<evidence type="ECO:0000259" key="6">
    <source>
        <dbReference type="PROSITE" id="PS50075"/>
    </source>
</evidence>
<keyword evidence="3" id="KW-0808">Transferase</keyword>
<dbReference type="PANTHER" id="PTHR43775">
    <property type="entry name" value="FATTY ACID SYNTHASE"/>
    <property type="match status" value="1"/>
</dbReference>
<dbReference type="GO" id="GO:0031177">
    <property type="term" value="F:phosphopantetheine binding"/>
    <property type="evidence" value="ECO:0007669"/>
    <property type="project" value="InterPro"/>
</dbReference>
<sequence>MRTPLSPCPRAPGSKHVTPLTYRLPNGATPVLLSSDTAELVPAEAAAVLSYATGHPDVTPQAIGDMLFRTRMARRYRALAMVTDRNELFGALQAIVDNREHPLVIRPTQPASARRLAYVFPGQGSQRPGMGRLFYESVPTFRAEVDRCAEAFRGQLGESPLDYLLNDQLSAQDSARTVQPALFTQMAGLAALWRSFGITPTVTVGHSQGEIAAAYVSGTITLEDAVRVVGIRARAADELGTGDYAMAVVAADRDTCEDLLARCTGWAELSVVNSPTMTGISGDRAAVQGIVDTLTERGTFARVIGVQYPAHTSLINQLAERVRATTQREMQNPKFFDSEVSCVGATLGSPITQDLAVDQYWFWNLRNTVRFDKAIAGALALGIDTFVELAEHPTLQLAIQENVGATTETDSDAAKVVVGTSLRTATNLDELTRNLATLAVQDLEYPWSALGTGIEGHLPLPLLDFPNTRLNETRLWMPYGPASPERAAETAKAPPAAAVPAVAPVAAPVRLLAERWVRLSRRSLVPPRAIGIIDHTGACAQLAEALSAAAGDVGATATVIDSRTRDATTHLDTYVILLPPSEQLNESAAAAEVAAFFGDHTWWLGLTAAVTDCWLVTVGGEAAGPDDASPDLVHAAAAAGFRSVGAKYLGVRFRHLDLPAGSTSHDAAAGILAAVHTAAESELALRKGAIHVKRIVEGDSALAESGAELRAATPPAHVLIVGGTGNLGMQFCAHFAQRGSQRITLVSRSGETAAVTERLRPIRSAAATQINVASCDVADQAAVRQLAQDSQDAPADLIIHAAVQYSGIELEDITRELVDQALAPKVVGISRVLNAFPRTDDCRVVLCSSISATVGGRGVIVYAAANRMLDAMAHRLRAEGLDCTSVQWGHWNVHEDADGSALAALAGTGVIAMRPADAIAAGLTTPFRSNAIVASFDLERARSVLETCGRATLLSQLNAPAVEPAVPTEDAGRAPAPVADTQVSKRLLGLLAGAIGIDSVDKLDPTIPMVAIGLDSLQALELRRRVKLEFDHDLEVADLLGGASIADVLAKLGA</sequence>
<dbReference type="Proteomes" id="UP000663583">
    <property type="component" value="Chromosome"/>
</dbReference>
<dbReference type="PROSITE" id="PS00012">
    <property type="entry name" value="PHOSPHOPANTETHEINE"/>
    <property type="match status" value="1"/>
</dbReference>
<dbReference type="GO" id="GO:0071770">
    <property type="term" value="P:DIM/DIP cell wall layer assembly"/>
    <property type="evidence" value="ECO:0007669"/>
    <property type="project" value="TreeGrafter"/>
</dbReference>
<dbReference type="Pfam" id="PF00698">
    <property type="entry name" value="Acyl_transf_1"/>
    <property type="match status" value="1"/>
</dbReference>
<dbReference type="Gene3D" id="1.10.1200.10">
    <property type="entry name" value="ACP-like"/>
    <property type="match status" value="1"/>
</dbReference>
<dbReference type="SUPFAM" id="SSF51735">
    <property type="entry name" value="NAD(P)-binding Rossmann-fold domains"/>
    <property type="match status" value="2"/>
</dbReference>
<dbReference type="NCBIfam" id="NF037941">
    <property type="entry name" value="PKS_NbtC"/>
    <property type="match status" value="1"/>
</dbReference>
<dbReference type="GO" id="GO:0005886">
    <property type="term" value="C:plasma membrane"/>
    <property type="evidence" value="ECO:0007669"/>
    <property type="project" value="TreeGrafter"/>
</dbReference>
<evidence type="ECO:0000256" key="2">
    <source>
        <dbReference type="ARBA" id="ARBA00022553"/>
    </source>
</evidence>
<dbReference type="InterPro" id="IPR016035">
    <property type="entry name" value="Acyl_Trfase/lysoPLipase"/>
</dbReference>
<keyword evidence="2" id="KW-0597">Phosphoprotein</keyword>
<dbReference type="SMART" id="SM00823">
    <property type="entry name" value="PKS_PP"/>
    <property type="match status" value="1"/>
</dbReference>
<dbReference type="EMBL" id="CP065047">
    <property type="protein sequence ID" value="QPI36285.1"/>
    <property type="molecule type" value="Genomic_DNA"/>
</dbReference>
<organism evidence="7 8">
    <name type="scientific">Mycobacterium kubicae</name>
    <dbReference type="NCBI Taxonomy" id="120959"/>
    <lineage>
        <taxon>Bacteria</taxon>
        <taxon>Bacillati</taxon>
        <taxon>Actinomycetota</taxon>
        <taxon>Actinomycetes</taxon>
        <taxon>Mycobacteriales</taxon>
        <taxon>Mycobacteriaceae</taxon>
        <taxon>Mycobacterium</taxon>
        <taxon>Mycobacterium simiae complex</taxon>
    </lineage>
</organism>
<dbReference type="InterPro" id="IPR013968">
    <property type="entry name" value="PKS_KR"/>
</dbReference>
<dbReference type="GO" id="GO:0004312">
    <property type="term" value="F:fatty acid synthase activity"/>
    <property type="evidence" value="ECO:0007669"/>
    <property type="project" value="TreeGrafter"/>
</dbReference>
<dbReference type="InterPro" id="IPR020806">
    <property type="entry name" value="PKS_PP-bd"/>
</dbReference>
<protein>
    <submittedName>
        <fullName evidence="7">Nocobactin polyketide synthase NbtC</fullName>
    </submittedName>
</protein>
<feature type="domain" description="Carrier" evidence="6">
    <location>
        <begin position="981"/>
        <end position="1054"/>
    </location>
</feature>
<dbReference type="InterPro" id="IPR036736">
    <property type="entry name" value="ACP-like_sf"/>
</dbReference>